<dbReference type="InterPro" id="IPR013083">
    <property type="entry name" value="Znf_RING/FYVE/PHD"/>
</dbReference>
<evidence type="ECO:0000256" key="6">
    <source>
        <dbReference type="ARBA" id="ARBA00022737"/>
    </source>
</evidence>
<dbReference type="PROSITE" id="PS50089">
    <property type="entry name" value="ZF_RING_2"/>
    <property type="match status" value="1"/>
</dbReference>
<dbReference type="Proteomes" id="UP001295444">
    <property type="component" value="Chromosome 03"/>
</dbReference>
<dbReference type="SUPFAM" id="SSF54495">
    <property type="entry name" value="UBC-like"/>
    <property type="match status" value="1"/>
</dbReference>
<dbReference type="PROSITE" id="PS00518">
    <property type="entry name" value="ZF_RING_1"/>
    <property type="match status" value="1"/>
</dbReference>
<dbReference type="CDD" id="cd20354">
    <property type="entry name" value="Rcat_RBR_RNF14"/>
    <property type="match status" value="1"/>
</dbReference>
<feature type="transmembrane region" description="Helical" evidence="12">
    <location>
        <begin position="64"/>
        <end position="84"/>
    </location>
</feature>
<keyword evidence="17" id="KW-1185">Reference proteome</keyword>
<dbReference type="InterPro" id="IPR031128">
    <property type="entry name" value="RNF14_RING-HC_Zfn"/>
</dbReference>
<gene>
    <name evidence="16" type="ORF">PECUL_23A030915</name>
</gene>
<dbReference type="GO" id="GO:0016567">
    <property type="term" value="P:protein ubiquitination"/>
    <property type="evidence" value="ECO:0007669"/>
    <property type="project" value="InterPro"/>
</dbReference>
<evidence type="ECO:0000256" key="4">
    <source>
        <dbReference type="ARBA" id="ARBA00022679"/>
    </source>
</evidence>
<evidence type="ECO:0000259" key="15">
    <source>
        <dbReference type="PROSITE" id="PS51873"/>
    </source>
</evidence>
<reference evidence="16" key="1">
    <citation type="submission" date="2022-03" db="EMBL/GenBank/DDBJ databases">
        <authorList>
            <person name="Alioto T."/>
            <person name="Alioto T."/>
            <person name="Gomez Garrido J."/>
        </authorList>
    </citation>
    <scope>NUCLEOTIDE SEQUENCE</scope>
</reference>
<evidence type="ECO:0000259" key="13">
    <source>
        <dbReference type="PROSITE" id="PS50089"/>
    </source>
</evidence>
<name>A0AAD1RS16_PELCU</name>
<comment type="pathway">
    <text evidence="2">Protein modification; protein ubiquitination.</text>
</comment>
<dbReference type="Gene3D" id="3.30.40.10">
    <property type="entry name" value="Zinc/RING finger domain, C3HC4 (zinc finger)"/>
    <property type="match status" value="1"/>
</dbReference>
<dbReference type="InterPro" id="IPR001841">
    <property type="entry name" value="Znf_RING"/>
</dbReference>
<proteinExistence type="inferred from homology"/>
<dbReference type="Gene3D" id="3.10.110.10">
    <property type="entry name" value="Ubiquitin Conjugating Enzyme"/>
    <property type="match status" value="1"/>
</dbReference>
<keyword evidence="9" id="KW-0862">Zinc</keyword>
<dbReference type="InterPro" id="IPR006575">
    <property type="entry name" value="RWD_dom"/>
</dbReference>
<feature type="domain" description="RING-type" evidence="13">
    <location>
        <begin position="286"/>
        <end position="332"/>
    </location>
</feature>
<dbReference type="Pfam" id="PF26200">
    <property type="entry name" value="Rcat_RNF216"/>
    <property type="match status" value="1"/>
</dbReference>
<dbReference type="FunFam" id="3.30.40.10:FF:000186">
    <property type="entry name" value="RBR-type E3 ubiquitin transferase"/>
    <property type="match status" value="1"/>
</dbReference>
<keyword evidence="12" id="KW-1133">Transmembrane helix</keyword>
<keyword evidence="8" id="KW-0833">Ubl conjugation pathway</keyword>
<dbReference type="InterPro" id="IPR017907">
    <property type="entry name" value="Znf_RING_CS"/>
</dbReference>
<evidence type="ECO:0000256" key="8">
    <source>
        <dbReference type="ARBA" id="ARBA00022786"/>
    </source>
</evidence>
<dbReference type="GO" id="GO:0061630">
    <property type="term" value="F:ubiquitin protein ligase activity"/>
    <property type="evidence" value="ECO:0007669"/>
    <property type="project" value="UniProtKB-EC"/>
</dbReference>
<dbReference type="InterPro" id="IPR016135">
    <property type="entry name" value="UBQ-conjugating_enzyme/RWD"/>
</dbReference>
<dbReference type="InterPro" id="IPR002867">
    <property type="entry name" value="IBR_dom"/>
</dbReference>
<sequence>MWRDIDGRLYKRRDTVGGLDRRKVPSSTHLEIANVTSDSVAPSPNNHTEQRYKRAAPTFRWQPLLAMFITLLFWLPPLSILVGLQCWGGRECEVISCPPGLCLQTQITKHTEKLHFHLFLQLKGSSAENIFIENFKDTLSYLPPVVLNFEFPSDYPSTSPPNFTLSCKWLIPKQLVRLCQHLDELWKENAGCVVLFAWTHFLKKETFKYLSIQSPYEIEVCPNVSQNCNKTPVETDLCSNAESQENRVYDKRVIQDVVSVSALINCILEFNESQQKKCFDSKLYMCNICFSEKLGSECTNFKPCNHVYCNICLKDYFEIKIKDGQVHSLNCPEPECSSTATPAQVKELVEEELFSRYDRLLLQSSLDLMPDVVYCPRTCCRTPVMQELDYTMGICSCCHYAFCTVCKLAYHGISKCRLTTEKLLEVCEQYRKADDATKNFLEKHYGKKLVRKTVAELESKDWVVKNSRPCPQCASPIQENGCNKMLCSKCNQAFCWLCMSKLNMDDPYKHFKDRTLPCYNRLYVRVVMDNGDGEN</sequence>
<dbReference type="EMBL" id="OW240914">
    <property type="protein sequence ID" value="CAH2277049.1"/>
    <property type="molecule type" value="Genomic_DNA"/>
</dbReference>
<feature type="domain" description="RWD" evidence="14">
    <location>
        <begin position="90"/>
        <end position="209"/>
    </location>
</feature>
<keyword evidence="4" id="KW-0808">Transferase</keyword>
<dbReference type="EC" id="2.3.2.31" evidence="3"/>
<dbReference type="SUPFAM" id="SSF57850">
    <property type="entry name" value="RING/U-box"/>
    <property type="match status" value="3"/>
</dbReference>
<protein>
    <recommendedName>
        <fullName evidence="3">RBR-type E3 ubiquitin transferase</fullName>
        <ecNumber evidence="3">2.3.2.31</ecNumber>
    </recommendedName>
</protein>
<evidence type="ECO:0000256" key="5">
    <source>
        <dbReference type="ARBA" id="ARBA00022723"/>
    </source>
</evidence>
<dbReference type="PANTHER" id="PTHR11685">
    <property type="entry name" value="RBR FAMILY RING FINGER AND IBR DOMAIN-CONTAINING"/>
    <property type="match status" value="1"/>
</dbReference>
<evidence type="ECO:0000313" key="17">
    <source>
        <dbReference type="Proteomes" id="UP001295444"/>
    </source>
</evidence>
<dbReference type="AlphaFoldDB" id="A0AAD1RS16"/>
<dbReference type="CDD" id="cd16628">
    <property type="entry name" value="RING-HC_RBR_RNF14"/>
    <property type="match status" value="1"/>
</dbReference>
<dbReference type="Pfam" id="PF01485">
    <property type="entry name" value="IBR"/>
    <property type="match status" value="1"/>
</dbReference>
<dbReference type="Pfam" id="PF05773">
    <property type="entry name" value="RWD"/>
    <property type="match status" value="1"/>
</dbReference>
<comment type="catalytic activity">
    <reaction evidence="1">
        <text>[E2 ubiquitin-conjugating enzyme]-S-ubiquitinyl-L-cysteine + [acceptor protein]-L-lysine = [E2 ubiquitin-conjugating enzyme]-L-cysteine + [acceptor protein]-N(6)-ubiquitinyl-L-lysine.</text>
        <dbReference type="EC" id="2.3.2.31"/>
    </reaction>
</comment>
<evidence type="ECO:0000256" key="9">
    <source>
        <dbReference type="ARBA" id="ARBA00022833"/>
    </source>
</evidence>
<keyword evidence="5" id="KW-0479">Metal-binding</keyword>
<dbReference type="CDD" id="cd20341">
    <property type="entry name" value="BRcat_RBR_RNF14"/>
    <property type="match status" value="1"/>
</dbReference>
<keyword evidence="12" id="KW-0812">Transmembrane</keyword>
<keyword evidence="6" id="KW-0677">Repeat</keyword>
<organism evidence="16 17">
    <name type="scientific">Pelobates cultripes</name>
    <name type="common">Western spadefoot toad</name>
    <dbReference type="NCBI Taxonomy" id="61616"/>
    <lineage>
        <taxon>Eukaryota</taxon>
        <taxon>Metazoa</taxon>
        <taxon>Chordata</taxon>
        <taxon>Craniata</taxon>
        <taxon>Vertebrata</taxon>
        <taxon>Euteleostomi</taxon>
        <taxon>Amphibia</taxon>
        <taxon>Batrachia</taxon>
        <taxon>Anura</taxon>
        <taxon>Pelobatoidea</taxon>
        <taxon>Pelobatidae</taxon>
        <taxon>Pelobates</taxon>
    </lineage>
</organism>
<evidence type="ECO:0000256" key="1">
    <source>
        <dbReference type="ARBA" id="ARBA00001798"/>
    </source>
</evidence>
<dbReference type="InterPro" id="IPR044066">
    <property type="entry name" value="TRIAD_supradom"/>
</dbReference>
<dbReference type="InterPro" id="IPR047548">
    <property type="entry name" value="Rcat_RBR_RNF14"/>
</dbReference>
<evidence type="ECO:0000256" key="12">
    <source>
        <dbReference type="SAM" id="Phobius"/>
    </source>
</evidence>
<dbReference type="CDD" id="cd23820">
    <property type="entry name" value="RWD_RNF14"/>
    <property type="match status" value="1"/>
</dbReference>
<dbReference type="GO" id="GO:0008270">
    <property type="term" value="F:zinc ion binding"/>
    <property type="evidence" value="ECO:0007669"/>
    <property type="project" value="UniProtKB-KW"/>
</dbReference>
<evidence type="ECO:0000259" key="14">
    <source>
        <dbReference type="PROSITE" id="PS50908"/>
    </source>
</evidence>
<dbReference type="PROSITE" id="PS51873">
    <property type="entry name" value="TRIAD"/>
    <property type="match status" value="1"/>
</dbReference>
<dbReference type="SMART" id="SM00647">
    <property type="entry name" value="IBR"/>
    <property type="match status" value="2"/>
</dbReference>
<dbReference type="Gene3D" id="1.20.120.1750">
    <property type="match status" value="1"/>
</dbReference>
<evidence type="ECO:0000256" key="3">
    <source>
        <dbReference type="ARBA" id="ARBA00012251"/>
    </source>
</evidence>
<keyword evidence="16" id="KW-0436">Ligase</keyword>
<evidence type="ECO:0000256" key="11">
    <source>
        <dbReference type="PROSITE-ProRule" id="PRU00175"/>
    </source>
</evidence>
<evidence type="ECO:0000256" key="7">
    <source>
        <dbReference type="ARBA" id="ARBA00022771"/>
    </source>
</evidence>
<dbReference type="SMART" id="SM00591">
    <property type="entry name" value="RWD"/>
    <property type="match status" value="1"/>
</dbReference>
<keyword evidence="7 11" id="KW-0863">Zinc-finger</keyword>
<evidence type="ECO:0000313" key="16">
    <source>
        <dbReference type="EMBL" id="CAH2277049.1"/>
    </source>
</evidence>
<feature type="domain" description="RING-type" evidence="15">
    <location>
        <begin position="282"/>
        <end position="522"/>
    </location>
</feature>
<accession>A0AAD1RS16</accession>
<evidence type="ECO:0000256" key="10">
    <source>
        <dbReference type="ARBA" id="ARBA00044508"/>
    </source>
</evidence>
<comment type="similarity">
    <text evidence="10">Belongs to the RBR family. RNF14 subfamily.</text>
</comment>
<dbReference type="PROSITE" id="PS50908">
    <property type="entry name" value="RWD"/>
    <property type="match status" value="1"/>
</dbReference>
<evidence type="ECO:0000256" key="2">
    <source>
        <dbReference type="ARBA" id="ARBA00004906"/>
    </source>
</evidence>
<dbReference type="InterPro" id="IPR031127">
    <property type="entry name" value="E3_UB_ligase_RBR"/>
</dbReference>
<dbReference type="GO" id="GO:0016874">
    <property type="term" value="F:ligase activity"/>
    <property type="evidence" value="ECO:0007669"/>
    <property type="project" value="UniProtKB-KW"/>
</dbReference>
<keyword evidence="12" id="KW-0472">Membrane</keyword>